<dbReference type="Proteomes" id="UP001162156">
    <property type="component" value="Unassembled WGS sequence"/>
</dbReference>
<dbReference type="PANTHER" id="PTHR23077">
    <property type="entry name" value="AAA-FAMILY ATPASE"/>
    <property type="match status" value="1"/>
</dbReference>
<dbReference type="PROSITE" id="PS00674">
    <property type="entry name" value="AAA"/>
    <property type="match status" value="2"/>
</dbReference>
<dbReference type="GO" id="GO:0005524">
    <property type="term" value="F:ATP binding"/>
    <property type="evidence" value="ECO:0007669"/>
    <property type="project" value="UniProtKB-KW"/>
</dbReference>
<dbReference type="AlphaFoldDB" id="A0AAV8X023"/>
<dbReference type="SMART" id="SM00382">
    <property type="entry name" value="AAA"/>
    <property type="match status" value="2"/>
</dbReference>
<accession>A0AAV8X023</accession>
<dbReference type="Gene3D" id="1.10.8.60">
    <property type="match status" value="2"/>
</dbReference>
<keyword evidence="2" id="KW-0547">Nucleotide-binding</keyword>
<organism evidence="5 6">
    <name type="scientific">Rhamnusium bicolor</name>
    <dbReference type="NCBI Taxonomy" id="1586634"/>
    <lineage>
        <taxon>Eukaryota</taxon>
        <taxon>Metazoa</taxon>
        <taxon>Ecdysozoa</taxon>
        <taxon>Arthropoda</taxon>
        <taxon>Hexapoda</taxon>
        <taxon>Insecta</taxon>
        <taxon>Pterygota</taxon>
        <taxon>Neoptera</taxon>
        <taxon>Endopterygota</taxon>
        <taxon>Coleoptera</taxon>
        <taxon>Polyphaga</taxon>
        <taxon>Cucujiformia</taxon>
        <taxon>Chrysomeloidea</taxon>
        <taxon>Cerambycidae</taxon>
        <taxon>Lepturinae</taxon>
        <taxon>Rhagiini</taxon>
        <taxon>Rhamnusium</taxon>
    </lineage>
</organism>
<dbReference type="CDD" id="cd19511">
    <property type="entry name" value="RecA-like_CDC48_r2-like"/>
    <property type="match status" value="1"/>
</dbReference>
<dbReference type="FunFam" id="3.40.50.300:FF:000018">
    <property type="entry name" value="Cell division control 48"/>
    <property type="match status" value="1"/>
</dbReference>
<evidence type="ECO:0000259" key="4">
    <source>
        <dbReference type="SMART" id="SM00382"/>
    </source>
</evidence>
<evidence type="ECO:0000313" key="6">
    <source>
        <dbReference type="Proteomes" id="UP001162156"/>
    </source>
</evidence>
<dbReference type="PANTHER" id="PTHR23077:SF27">
    <property type="entry name" value="ATPASE FAMILY GENE 2 PROTEIN HOMOLOG A"/>
    <property type="match status" value="1"/>
</dbReference>
<dbReference type="EMBL" id="JANEYF010004436">
    <property type="protein sequence ID" value="KAJ8931196.1"/>
    <property type="molecule type" value="Genomic_DNA"/>
</dbReference>
<gene>
    <name evidence="5" type="ORF">NQ314_015919</name>
</gene>
<dbReference type="InterPro" id="IPR003960">
    <property type="entry name" value="ATPase_AAA_CS"/>
</dbReference>
<keyword evidence="1" id="KW-0677">Repeat</keyword>
<proteinExistence type="predicted"/>
<evidence type="ECO:0000256" key="2">
    <source>
        <dbReference type="ARBA" id="ARBA00022741"/>
    </source>
</evidence>
<dbReference type="InterPro" id="IPR041569">
    <property type="entry name" value="AAA_lid_3"/>
</dbReference>
<dbReference type="Pfam" id="PF00004">
    <property type="entry name" value="AAA"/>
    <property type="match status" value="2"/>
</dbReference>
<reference evidence="5" key="1">
    <citation type="journal article" date="2023" name="Insect Mol. Biol.">
        <title>Genome sequencing provides insights into the evolution of gene families encoding plant cell wall-degrading enzymes in longhorned beetles.</title>
        <authorList>
            <person name="Shin N.R."/>
            <person name="Okamura Y."/>
            <person name="Kirsch R."/>
            <person name="Pauchet Y."/>
        </authorList>
    </citation>
    <scope>NUCLEOTIDE SEQUENCE</scope>
    <source>
        <strain evidence="5">RBIC_L_NR</strain>
    </source>
</reference>
<feature type="domain" description="AAA+ ATPase" evidence="4">
    <location>
        <begin position="548"/>
        <end position="685"/>
    </location>
</feature>
<dbReference type="InterPro" id="IPR050168">
    <property type="entry name" value="AAA_ATPase_domain"/>
</dbReference>
<dbReference type="Gene3D" id="3.40.50.300">
    <property type="entry name" value="P-loop containing nucleotide triphosphate hydrolases"/>
    <property type="match status" value="2"/>
</dbReference>
<evidence type="ECO:0000256" key="1">
    <source>
        <dbReference type="ARBA" id="ARBA00022737"/>
    </source>
</evidence>
<comment type="caution">
    <text evidence="5">The sequence shown here is derived from an EMBL/GenBank/DDBJ whole genome shotgun (WGS) entry which is preliminary data.</text>
</comment>
<protein>
    <recommendedName>
        <fullName evidence="4">AAA+ ATPase domain-containing protein</fullName>
    </recommendedName>
</protein>
<evidence type="ECO:0000256" key="3">
    <source>
        <dbReference type="ARBA" id="ARBA00022840"/>
    </source>
</evidence>
<keyword evidence="3" id="KW-0067">ATP-binding</keyword>
<keyword evidence="6" id="KW-1185">Reference proteome</keyword>
<evidence type="ECO:0000313" key="5">
    <source>
        <dbReference type="EMBL" id="KAJ8931196.1"/>
    </source>
</evidence>
<dbReference type="GO" id="GO:0005737">
    <property type="term" value="C:cytoplasm"/>
    <property type="evidence" value="ECO:0007669"/>
    <property type="project" value="TreeGrafter"/>
</dbReference>
<dbReference type="InterPro" id="IPR003593">
    <property type="entry name" value="AAA+_ATPase"/>
</dbReference>
<dbReference type="GO" id="GO:0016887">
    <property type="term" value="F:ATP hydrolysis activity"/>
    <property type="evidence" value="ECO:0007669"/>
    <property type="project" value="InterPro"/>
</dbReference>
<dbReference type="SUPFAM" id="SSF52540">
    <property type="entry name" value="P-loop containing nucleoside triphosphate hydrolases"/>
    <property type="match status" value="2"/>
</dbReference>
<feature type="domain" description="AAA+ ATPase" evidence="4">
    <location>
        <begin position="289"/>
        <end position="427"/>
    </location>
</feature>
<dbReference type="FunFam" id="1.10.8.60:FF:000178">
    <property type="entry name" value="CDC48/VCP homolog, AAA superfamily"/>
    <property type="match status" value="1"/>
</dbReference>
<dbReference type="InterPro" id="IPR027417">
    <property type="entry name" value="P-loop_NTPase"/>
</dbReference>
<dbReference type="InterPro" id="IPR003959">
    <property type="entry name" value="ATPase_AAA_core"/>
</dbReference>
<name>A0AAV8X023_9CUCU</name>
<dbReference type="Pfam" id="PF17862">
    <property type="entry name" value="AAA_lid_3"/>
    <property type="match status" value="2"/>
</dbReference>
<sequence>MAQQKIKKNFLPWIQCHKCLASLLNKDIDFHSKDCPPNLQKIAYNFVKDEVLYGTLDVKNNEDIKNLSSSEKDNLVFLSQSVIQLCSLSISEWAIVQLLDNTVPPVAKIVWPTIEKSLTSVMFTKNGLDLSFTEINKTVLVSKIPSEIFLANYITLVILNGPKSLEITSELYNRISKSYMNRILTVGNKISMMFYGKNLKFEVKSIETRESKSNLSNNFSKLTVQDKYEFYMTSESTKWRLFRDEDHYKIEVKDENLMSRIAGVDEEMNEICDIMKAAFRKTKISQLAQCRAILLYGNSGTGKTTIATNIAKQSMYNIVSISAPDLYSKYSGSVEEAIKELFQDAIDHSPSIVILDEIDILCPLRNSRMTDTEKRIISTLLLMFDKLNQQDNIEVFIIATTNKPDNIDPAFRRCGRLDREIEIPTPNPTSRKAILLKLLENVPNNLNHNELQEISTNTHGFVGADLVSLCSQAGLHAFKRCREQITFEDFNFSLKRVKPSAMREVQIEVPNVKWSDIGGQENLKLILKQAVEWPLKYSESFLRLGITPPRGVLMFGPPGCSKTMIAKALATESCLNFLSIKGPELFSKWVGESEKAVRDVFRKARQVSPSIIFFDEIDALGGERSSGSSTSVQERVLAQLLTELDGISPLGDVTILAATNRPDRIDKALLRPGRLDRIVYVPLPDRETRREIFRIKLSKMPVLNVTINDLVNKTESYSGAEVNAVCHEAAMMALEENIEIQYVENKHFEKALKLITPRTPQSLIKLYEDYVQIKI</sequence>